<dbReference type="GO" id="GO:0016747">
    <property type="term" value="F:acyltransferase activity, transferring groups other than amino-acyl groups"/>
    <property type="evidence" value="ECO:0007669"/>
    <property type="project" value="TreeGrafter"/>
</dbReference>
<sequence>MSLTGPLLEWLLWVAALALFVWCVVGWARWARPGWWPVVVRILHQLGIVTLVVLALAVTLNDDYLWYADWSDLLGGGGVTAAGVVTAGAAASAAAAVVPGGTRPGAGLAQLALEEPALHLRQHPGVDGQYRDFVIPGPTPGSSGRLTVWFPTDYTEKAFQDRRYAVLEAFHGVPGTPTQYTRTMRLGNTMAAVIGRAELADTVVVMPWISPGGVDTECVDGGAGGIPMETWLTDTVTGWVDQHLRVDTSRSAWATMGFSAGGYCATMLAMLHPALYSAAISLGGYYQAEFEGGYQPFTAGSPEGRHYDLVRLAQDAPPPTALWVQTSPADPLSYGSTTQLLHDARPPLSVTAEILPDAGHRLGVWNPLIPGALQWLGQVAPGFRPGGAGTMPVTGSAAGSAAPVGAGRSTGAAPTVTTGGATAVPTAPRTSAAPGAGTRPTGRSGRRPATRRTTSSAGAVTPGPSRSAR</sequence>
<accession>A0A917SQ56</accession>
<keyword evidence="2" id="KW-0812">Transmembrane</keyword>
<feature type="compositionally biased region" description="Low complexity" evidence="1">
    <location>
        <begin position="394"/>
        <end position="443"/>
    </location>
</feature>
<evidence type="ECO:0000313" key="4">
    <source>
        <dbReference type="Proteomes" id="UP000655208"/>
    </source>
</evidence>
<dbReference type="InterPro" id="IPR000801">
    <property type="entry name" value="Esterase-like"/>
</dbReference>
<evidence type="ECO:0000256" key="1">
    <source>
        <dbReference type="SAM" id="MobiDB-lite"/>
    </source>
</evidence>
<feature type="transmembrane region" description="Helical" evidence="2">
    <location>
        <begin position="73"/>
        <end position="98"/>
    </location>
</feature>
<keyword evidence="2" id="KW-1133">Transmembrane helix</keyword>
<reference evidence="3" key="2">
    <citation type="submission" date="2020-09" db="EMBL/GenBank/DDBJ databases">
        <authorList>
            <person name="Sun Q."/>
            <person name="Zhou Y."/>
        </authorList>
    </citation>
    <scope>NUCLEOTIDE SEQUENCE</scope>
    <source>
        <strain evidence="3">CGMCC 4.7308</strain>
    </source>
</reference>
<feature type="transmembrane region" description="Helical" evidence="2">
    <location>
        <begin position="12"/>
        <end position="30"/>
    </location>
</feature>
<dbReference type="EMBL" id="BMNA01000002">
    <property type="protein sequence ID" value="GGL92051.1"/>
    <property type="molecule type" value="Genomic_DNA"/>
</dbReference>
<evidence type="ECO:0000256" key="2">
    <source>
        <dbReference type="SAM" id="Phobius"/>
    </source>
</evidence>
<dbReference type="Pfam" id="PF00756">
    <property type="entry name" value="Esterase"/>
    <property type="match status" value="1"/>
</dbReference>
<dbReference type="PANTHER" id="PTHR48098">
    <property type="entry name" value="ENTEROCHELIN ESTERASE-RELATED"/>
    <property type="match status" value="1"/>
</dbReference>
<evidence type="ECO:0000313" key="3">
    <source>
        <dbReference type="EMBL" id="GGL92051.1"/>
    </source>
</evidence>
<keyword evidence="2" id="KW-0472">Membrane</keyword>
<organism evidence="3 4">
    <name type="scientific">Nakamurella endophytica</name>
    <dbReference type="NCBI Taxonomy" id="1748367"/>
    <lineage>
        <taxon>Bacteria</taxon>
        <taxon>Bacillati</taxon>
        <taxon>Actinomycetota</taxon>
        <taxon>Actinomycetes</taxon>
        <taxon>Nakamurellales</taxon>
        <taxon>Nakamurellaceae</taxon>
        <taxon>Nakamurella</taxon>
    </lineage>
</organism>
<proteinExistence type="predicted"/>
<dbReference type="Proteomes" id="UP000655208">
    <property type="component" value="Unassembled WGS sequence"/>
</dbReference>
<dbReference type="SUPFAM" id="SSF53474">
    <property type="entry name" value="alpha/beta-Hydrolases"/>
    <property type="match status" value="1"/>
</dbReference>
<protein>
    <recommendedName>
        <fullName evidence="5">Esterase</fullName>
    </recommendedName>
</protein>
<evidence type="ECO:0008006" key="5">
    <source>
        <dbReference type="Google" id="ProtNLM"/>
    </source>
</evidence>
<dbReference type="Gene3D" id="3.40.50.1820">
    <property type="entry name" value="alpha/beta hydrolase"/>
    <property type="match status" value="1"/>
</dbReference>
<feature type="transmembrane region" description="Helical" evidence="2">
    <location>
        <begin position="42"/>
        <end position="61"/>
    </location>
</feature>
<reference evidence="3" key="1">
    <citation type="journal article" date="2014" name="Int. J. Syst. Evol. Microbiol.">
        <title>Complete genome sequence of Corynebacterium casei LMG S-19264T (=DSM 44701T), isolated from a smear-ripened cheese.</title>
        <authorList>
            <consortium name="US DOE Joint Genome Institute (JGI-PGF)"/>
            <person name="Walter F."/>
            <person name="Albersmeier A."/>
            <person name="Kalinowski J."/>
            <person name="Ruckert C."/>
        </authorList>
    </citation>
    <scope>NUCLEOTIDE SEQUENCE</scope>
    <source>
        <strain evidence="3">CGMCC 4.7308</strain>
    </source>
</reference>
<feature type="region of interest" description="Disordered" evidence="1">
    <location>
        <begin position="394"/>
        <end position="469"/>
    </location>
</feature>
<name>A0A917SQ56_9ACTN</name>
<dbReference type="RefSeq" id="WP_188940388.1">
    <property type="nucleotide sequence ID" value="NZ_BMNA01000002.1"/>
</dbReference>
<dbReference type="InterPro" id="IPR050583">
    <property type="entry name" value="Mycobacterial_A85_antigen"/>
</dbReference>
<comment type="caution">
    <text evidence="3">The sequence shown here is derived from an EMBL/GenBank/DDBJ whole genome shotgun (WGS) entry which is preliminary data.</text>
</comment>
<dbReference type="InterPro" id="IPR029058">
    <property type="entry name" value="AB_hydrolase_fold"/>
</dbReference>
<dbReference type="PANTHER" id="PTHR48098:SF1">
    <property type="entry name" value="DIACYLGLYCEROL ACYLTRANSFERASE_MYCOLYLTRANSFERASE AG85A"/>
    <property type="match status" value="1"/>
</dbReference>
<keyword evidence="4" id="KW-1185">Reference proteome</keyword>
<dbReference type="AlphaFoldDB" id="A0A917SQ56"/>
<gene>
    <name evidence="3" type="ORF">GCM10011594_09760</name>
</gene>